<evidence type="ECO:0000313" key="12">
    <source>
        <dbReference type="EMBL" id="KAK6194496.1"/>
    </source>
</evidence>
<comment type="subcellular location">
    <subcellularLocation>
        <location evidence="1">Membrane</location>
        <topology evidence="1">Multi-pass membrane protein</topology>
    </subcellularLocation>
</comment>
<gene>
    <name evidence="12" type="ORF">SNE40_000121</name>
</gene>
<evidence type="ECO:0000256" key="2">
    <source>
        <dbReference type="ARBA" id="ARBA00022448"/>
    </source>
</evidence>
<dbReference type="EMBL" id="JAZGQO010000001">
    <property type="protein sequence ID" value="KAK6194496.1"/>
    <property type="molecule type" value="Genomic_DNA"/>
</dbReference>
<keyword evidence="5" id="KW-1133">Transmembrane helix</keyword>
<protein>
    <submittedName>
        <fullName evidence="12">Uncharacterized protein</fullName>
    </submittedName>
</protein>
<evidence type="ECO:0000256" key="11">
    <source>
        <dbReference type="RuleBase" id="RU000679"/>
    </source>
</evidence>
<accession>A0AAN8KDR6</accession>
<dbReference type="Pfam" id="PF00858">
    <property type="entry name" value="ASC"/>
    <property type="match status" value="1"/>
</dbReference>
<evidence type="ECO:0000256" key="5">
    <source>
        <dbReference type="ARBA" id="ARBA00022989"/>
    </source>
</evidence>
<organism evidence="12 13">
    <name type="scientific">Patella caerulea</name>
    <name type="common">Rayed Mediterranean limpet</name>
    <dbReference type="NCBI Taxonomy" id="87958"/>
    <lineage>
        <taxon>Eukaryota</taxon>
        <taxon>Metazoa</taxon>
        <taxon>Spiralia</taxon>
        <taxon>Lophotrochozoa</taxon>
        <taxon>Mollusca</taxon>
        <taxon>Gastropoda</taxon>
        <taxon>Patellogastropoda</taxon>
        <taxon>Patelloidea</taxon>
        <taxon>Patellidae</taxon>
        <taxon>Patella</taxon>
    </lineage>
</organism>
<evidence type="ECO:0000256" key="6">
    <source>
        <dbReference type="ARBA" id="ARBA00023053"/>
    </source>
</evidence>
<keyword evidence="2 11" id="KW-0813">Transport</keyword>
<evidence type="ECO:0000256" key="10">
    <source>
        <dbReference type="ARBA" id="ARBA00023303"/>
    </source>
</evidence>
<keyword evidence="13" id="KW-1185">Reference proteome</keyword>
<dbReference type="PRINTS" id="PR01078">
    <property type="entry name" value="AMINACHANNEL"/>
</dbReference>
<keyword evidence="10 11" id="KW-0407">Ion channel</keyword>
<evidence type="ECO:0000256" key="4">
    <source>
        <dbReference type="ARBA" id="ARBA00022692"/>
    </source>
</evidence>
<dbReference type="GO" id="GO:0015280">
    <property type="term" value="F:ligand-gated sodium channel activity"/>
    <property type="evidence" value="ECO:0007669"/>
    <property type="project" value="TreeGrafter"/>
</dbReference>
<evidence type="ECO:0000256" key="1">
    <source>
        <dbReference type="ARBA" id="ARBA00004141"/>
    </source>
</evidence>
<sequence>MLGILVYTTCTFFMKYQEFNFVTYHPELEFPAVTLCNLEAFDKNKFNKSDMDNFNKSDPRVLEYIEQLRNASFDVSDSKWQDLRPNETEISKLGFESDDIIRFGLLHNPKQIPLRSKFSVTYRKPLEKCFTFNGRYLKKTYDHKPLKFQANSDMYLYLDTNKDRYAFHTNSFGVRVVLHQPDEPLHARIPSTILTPGYKHKITISEKRYKYLTSPYNSYQNQECVEVEKPKQGSGEYRSPYSYGGCILKCLTNRTQSLCGCIIESLLHDNASVFCTVAKRHSCALDIWRSFYVSPTSEFCDCKRPCFETKYNYDLSSLPLTSNLALLTSGSDFYLRISYKDTMVATVKHEPELNFGDIISHLGGYMGFCLGASVLTLMELAEAVLKSFGAIRPHRRCTVNSAQIPQPNPGEKHEIDNN</sequence>
<evidence type="ECO:0000256" key="8">
    <source>
        <dbReference type="ARBA" id="ARBA00023136"/>
    </source>
</evidence>
<dbReference type="PANTHER" id="PTHR11690">
    <property type="entry name" value="AMILORIDE-SENSITIVE SODIUM CHANNEL-RELATED"/>
    <property type="match status" value="1"/>
</dbReference>
<comment type="similarity">
    <text evidence="11">Belongs to the amiloride-sensitive sodium channel (TC 1.A.6) family.</text>
</comment>
<evidence type="ECO:0000256" key="9">
    <source>
        <dbReference type="ARBA" id="ARBA00023201"/>
    </source>
</evidence>
<reference evidence="12 13" key="1">
    <citation type="submission" date="2024-01" db="EMBL/GenBank/DDBJ databases">
        <title>The genome of the rayed Mediterranean limpet Patella caerulea (Linnaeus, 1758).</title>
        <authorList>
            <person name="Anh-Thu Weber A."/>
            <person name="Halstead-Nussloch G."/>
        </authorList>
    </citation>
    <scope>NUCLEOTIDE SEQUENCE [LARGE SCALE GENOMIC DNA]</scope>
    <source>
        <strain evidence="12">AATW-2023a</strain>
        <tissue evidence="12">Whole specimen</tissue>
    </source>
</reference>
<keyword evidence="4 11" id="KW-0812">Transmembrane</keyword>
<dbReference type="Gene3D" id="1.10.287.770">
    <property type="entry name" value="YojJ-like"/>
    <property type="match status" value="1"/>
</dbReference>
<keyword evidence="6" id="KW-0915">Sodium</keyword>
<dbReference type="Gene3D" id="1.10.287.820">
    <property type="entry name" value="Acid-sensing ion channel domain"/>
    <property type="match status" value="1"/>
</dbReference>
<dbReference type="PANTHER" id="PTHR11690:SF244">
    <property type="entry name" value="DEGENERIN LIKE"/>
    <property type="match status" value="1"/>
</dbReference>
<evidence type="ECO:0000313" key="13">
    <source>
        <dbReference type="Proteomes" id="UP001347796"/>
    </source>
</evidence>
<dbReference type="GO" id="GO:0005886">
    <property type="term" value="C:plasma membrane"/>
    <property type="evidence" value="ECO:0007669"/>
    <property type="project" value="TreeGrafter"/>
</dbReference>
<keyword evidence="8" id="KW-0472">Membrane</keyword>
<evidence type="ECO:0000256" key="7">
    <source>
        <dbReference type="ARBA" id="ARBA00023065"/>
    </source>
</evidence>
<dbReference type="AlphaFoldDB" id="A0AAN8KDR6"/>
<proteinExistence type="inferred from homology"/>
<name>A0AAN8KDR6_PATCE</name>
<comment type="caution">
    <text evidence="12">The sequence shown here is derived from an EMBL/GenBank/DDBJ whole genome shotgun (WGS) entry which is preliminary data.</text>
</comment>
<keyword evidence="3 11" id="KW-0894">Sodium channel</keyword>
<keyword evidence="9 11" id="KW-0739">Sodium transport</keyword>
<evidence type="ECO:0000256" key="3">
    <source>
        <dbReference type="ARBA" id="ARBA00022461"/>
    </source>
</evidence>
<dbReference type="Proteomes" id="UP001347796">
    <property type="component" value="Unassembled WGS sequence"/>
</dbReference>
<keyword evidence="7 11" id="KW-0406">Ion transport</keyword>
<dbReference type="InterPro" id="IPR001873">
    <property type="entry name" value="ENaC"/>
</dbReference>